<evidence type="ECO:0000313" key="1">
    <source>
        <dbReference type="EMBL" id="RCJ28481.1"/>
    </source>
</evidence>
<dbReference type="EMBL" id="LXQD01000298">
    <property type="protein sequence ID" value="RCJ28481.1"/>
    <property type="molecule type" value="Genomic_DNA"/>
</dbReference>
<name>A0A367QXP4_9NOSO</name>
<dbReference type="AlphaFoldDB" id="A0A367QXP4"/>
<accession>A0A367QXP4</accession>
<sequence>MRVCTVNYSVLRHLWFVIEQTQASVLLGFSDAELIQQLLRQVEQDKLLTGEETNTMKAYIHSRVPLIRDLAHARLA</sequence>
<proteinExistence type="predicted"/>
<comment type="caution">
    <text evidence="1">The sequence shown here is derived from an EMBL/GenBank/DDBJ whole genome shotgun (WGS) entry which is preliminary data.</text>
</comment>
<evidence type="ECO:0000313" key="2">
    <source>
        <dbReference type="Proteomes" id="UP000252107"/>
    </source>
</evidence>
<gene>
    <name evidence="1" type="ORF">A6770_23755</name>
</gene>
<reference evidence="1" key="1">
    <citation type="submission" date="2016-04" db="EMBL/GenBank/DDBJ databases">
        <authorList>
            <person name="Tabuchi Yagui T.R."/>
        </authorList>
    </citation>
    <scope>NUCLEOTIDE SEQUENCE [LARGE SCALE GENOMIC DNA]</scope>
    <source>
        <strain evidence="1">NIES-26</strain>
    </source>
</reference>
<organism evidence="1 2">
    <name type="scientific">Nostoc minutum NIES-26</name>
    <dbReference type="NCBI Taxonomy" id="1844469"/>
    <lineage>
        <taxon>Bacteria</taxon>
        <taxon>Bacillati</taxon>
        <taxon>Cyanobacteriota</taxon>
        <taxon>Cyanophyceae</taxon>
        <taxon>Nostocales</taxon>
        <taxon>Nostocaceae</taxon>
        <taxon>Nostoc</taxon>
    </lineage>
</organism>
<keyword evidence="2" id="KW-1185">Reference proteome</keyword>
<dbReference type="Proteomes" id="UP000252107">
    <property type="component" value="Unassembled WGS sequence"/>
</dbReference>
<protein>
    <submittedName>
        <fullName evidence="1">Uncharacterized protein</fullName>
    </submittedName>
</protein>